<name>R9GZ60_9SPHI</name>
<proteinExistence type="predicted"/>
<dbReference type="Gene3D" id="3.90.550.10">
    <property type="entry name" value="Spore Coat Polysaccharide Biosynthesis Protein SpsA, Chain A"/>
    <property type="match status" value="1"/>
</dbReference>
<dbReference type="Proteomes" id="UP000014174">
    <property type="component" value="Unassembled WGS sequence"/>
</dbReference>
<protein>
    <recommendedName>
        <fullName evidence="1">Glycosyltransferase 2-like domain-containing protein</fullName>
    </recommendedName>
</protein>
<dbReference type="GO" id="GO:0016758">
    <property type="term" value="F:hexosyltransferase activity"/>
    <property type="evidence" value="ECO:0007669"/>
    <property type="project" value="UniProtKB-ARBA"/>
</dbReference>
<sequence>MKLLIITPFKNEEDSIGGTIASIVKQGIYPAAWLLMDDGSNDSSPEIVKDYAKKYPFIHYHRREKTSSTRATGNNVVELFNLGLQVADTMKIDWDIVSKLDADLVIQRNDYIEFMLSKFEKYPSLGIASGVTFILGDDNTRIIESKHKWHTQGPNKFYRKECLQAIGGLRPFKGWDGIDDILARDKGYITEKFFEQDILHLYPTQTRQAEGGFQKGLSREAYGYRNMGYPFYMYLFKAMKLVKERGIQEGSLFFYYGVKATLQNQPLVSKEESRIVKRFMAKRIENKFIYTNTSTL</sequence>
<evidence type="ECO:0000259" key="1">
    <source>
        <dbReference type="Pfam" id="PF00535"/>
    </source>
</evidence>
<dbReference type="eggNOG" id="COG1215">
    <property type="taxonomic scope" value="Bacteria"/>
</dbReference>
<evidence type="ECO:0000313" key="2">
    <source>
        <dbReference type="EMBL" id="EOR94249.1"/>
    </source>
</evidence>
<dbReference type="Pfam" id="PF00535">
    <property type="entry name" value="Glycos_transf_2"/>
    <property type="match status" value="1"/>
</dbReference>
<dbReference type="PANTHER" id="PTHR22916:SF3">
    <property type="entry name" value="UDP-GLCNAC:BETAGAL BETA-1,3-N-ACETYLGLUCOSAMINYLTRANSFERASE-LIKE PROTEIN 1"/>
    <property type="match status" value="1"/>
</dbReference>
<dbReference type="InterPro" id="IPR001173">
    <property type="entry name" value="Glyco_trans_2-like"/>
</dbReference>
<dbReference type="SUPFAM" id="SSF53448">
    <property type="entry name" value="Nucleotide-diphospho-sugar transferases"/>
    <property type="match status" value="1"/>
</dbReference>
<keyword evidence="3" id="KW-1185">Reference proteome</keyword>
<comment type="caution">
    <text evidence="2">The sequence shown here is derived from an EMBL/GenBank/DDBJ whole genome shotgun (WGS) entry which is preliminary data.</text>
</comment>
<evidence type="ECO:0000313" key="3">
    <source>
        <dbReference type="Proteomes" id="UP000014174"/>
    </source>
</evidence>
<dbReference type="PANTHER" id="PTHR22916">
    <property type="entry name" value="GLYCOSYLTRANSFERASE"/>
    <property type="match status" value="1"/>
</dbReference>
<gene>
    <name evidence="2" type="ORF">ADIARSV_2490</name>
</gene>
<dbReference type="InterPro" id="IPR029044">
    <property type="entry name" value="Nucleotide-diphossugar_trans"/>
</dbReference>
<dbReference type="RefSeq" id="WP_016195721.1">
    <property type="nucleotide sequence ID" value="NZ_AQPN01000090.1"/>
</dbReference>
<reference evidence="2 3" key="1">
    <citation type="journal article" date="2013" name="Genome Announc.">
        <title>Draft Genome Sequence of Arcticibacter svalbardensis Strain MN12-7T, a Member of the Family Sphingobacteriaceae Isolated from an Arctic Soil Sample.</title>
        <authorList>
            <person name="Shivaji S."/>
            <person name="Ara S."/>
            <person name="Prasad S."/>
            <person name="Manasa B.P."/>
            <person name="Begum Z."/>
            <person name="Singh A."/>
            <person name="Kumar Pinnaka A."/>
        </authorList>
    </citation>
    <scope>NUCLEOTIDE SEQUENCE [LARGE SCALE GENOMIC DNA]</scope>
    <source>
        <strain evidence="2 3">MN12-7</strain>
    </source>
</reference>
<dbReference type="CDD" id="cd00761">
    <property type="entry name" value="Glyco_tranf_GTA_type"/>
    <property type="match status" value="1"/>
</dbReference>
<dbReference type="STRING" id="1150600.ADIARSV_2490"/>
<dbReference type="AlphaFoldDB" id="R9GZ60"/>
<accession>R9GZ60</accession>
<dbReference type="OrthoDB" id="927791at2"/>
<feature type="domain" description="Glycosyltransferase 2-like" evidence="1">
    <location>
        <begin position="5"/>
        <end position="153"/>
    </location>
</feature>
<dbReference type="EMBL" id="AQPN01000090">
    <property type="protein sequence ID" value="EOR94249.1"/>
    <property type="molecule type" value="Genomic_DNA"/>
</dbReference>
<organism evidence="2 3">
    <name type="scientific">Arcticibacter svalbardensis MN12-7</name>
    <dbReference type="NCBI Taxonomy" id="1150600"/>
    <lineage>
        <taxon>Bacteria</taxon>
        <taxon>Pseudomonadati</taxon>
        <taxon>Bacteroidota</taxon>
        <taxon>Sphingobacteriia</taxon>
        <taxon>Sphingobacteriales</taxon>
        <taxon>Sphingobacteriaceae</taxon>
        <taxon>Arcticibacter</taxon>
    </lineage>
</organism>